<protein>
    <submittedName>
        <fullName evidence="3">OLC1v1010047C2</fullName>
    </submittedName>
</protein>
<dbReference type="InterPro" id="IPR024875">
    <property type="entry name" value="Protein_Lines"/>
</dbReference>
<evidence type="ECO:0000313" key="3">
    <source>
        <dbReference type="EMBL" id="CAI9110082.1"/>
    </source>
</evidence>
<dbReference type="PANTHER" id="PTHR16057:SF1">
    <property type="entry name" value="PROTEIN LINES HOMOLOG 1"/>
    <property type="match status" value="1"/>
</dbReference>
<feature type="domain" description="Protein Lines N-terminal" evidence="1">
    <location>
        <begin position="467"/>
        <end position="580"/>
    </location>
</feature>
<feature type="domain" description="Protein Lines C-terminal" evidence="2">
    <location>
        <begin position="651"/>
        <end position="678"/>
    </location>
</feature>
<dbReference type="AlphaFoldDB" id="A0AAV1DQF4"/>
<proteinExistence type="predicted"/>
<dbReference type="InterPro" id="IPR032794">
    <property type="entry name" value="LINES_N"/>
</dbReference>
<accession>A0AAV1DQF4</accession>
<dbReference type="PANTHER" id="PTHR16057">
    <property type="entry name" value="WINS1, 2 PROTEIN"/>
    <property type="match status" value="1"/>
</dbReference>
<dbReference type="EMBL" id="OX459123">
    <property type="protein sequence ID" value="CAI9110082.1"/>
    <property type="molecule type" value="Genomic_DNA"/>
</dbReference>
<name>A0AAV1DQF4_OLDCO</name>
<evidence type="ECO:0000259" key="1">
    <source>
        <dbReference type="Pfam" id="PF14694"/>
    </source>
</evidence>
<sequence>MDIEEFYSRLCRLITHCLPPDCEFVASSITPEIEKDLLISLSQVFGQIKQWILELESDSDEVSAEESEPKDASQSCFASGSQPHEHHCLENMVAYLISFISIQKPLIQHLAAKILVAISEFSSSWETHWEEYIQLLCCWLKFALRNLLSSSVSEVDSEAEDSEFNSLISVLPRTTRLQNLNYVTAASILRVLRDVLKLLRSNGDVKLLEMYLELITDTFSHLPWDLLNEVYAESYYDSLAGSGGHNLLQHGAVQSKALAIFHGNLVQLCCSLVDVSDLTEAEGTTVVPPVISQIKDVIPKLVHCITKPENLGDARICHYLRHKILMLLIRLVAQEHLECSDIISWLHIIESYFQDLLLQPLERVNEYNQDSLEGSPFWADDFDAERYISSRHLQRLVVFFLLRCSLILENLKEKADKQLPIINPVSCTALDLHMQTNFFRESEGVSVFHKWLMRHLPTDIFVDHREYLQGCTGFAQSFLKLFMHEDDLLFEMLLQLFSVPRCTEGIDVGETLSSTKKDFIIVISDLLNPVLFFHLFLAEIVYDHQVLLDYLISKDTGARSAEYLLKCLRIVCNSWKLFVEFPAVGKSANSSRRKRQKFLANAVEFQDGFGTTLLEDDSNSSSPGVECKEGCVFDRKNERVKRISFMDAKCCLLSLKTSISSLNRKHLFPYNPEVLLRRGKGEDGQITFLKRGKVGWGGGVRYATSSLKWI</sequence>
<dbReference type="InterPro" id="IPR029415">
    <property type="entry name" value="Lines_C"/>
</dbReference>
<organism evidence="3 4">
    <name type="scientific">Oldenlandia corymbosa var. corymbosa</name>
    <dbReference type="NCBI Taxonomy" id="529605"/>
    <lineage>
        <taxon>Eukaryota</taxon>
        <taxon>Viridiplantae</taxon>
        <taxon>Streptophyta</taxon>
        <taxon>Embryophyta</taxon>
        <taxon>Tracheophyta</taxon>
        <taxon>Spermatophyta</taxon>
        <taxon>Magnoliopsida</taxon>
        <taxon>eudicotyledons</taxon>
        <taxon>Gunneridae</taxon>
        <taxon>Pentapetalae</taxon>
        <taxon>asterids</taxon>
        <taxon>lamiids</taxon>
        <taxon>Gentianales</taxon>
        <taxon>Rubiaceae</taxon>
        <taxon>Rubioideae</taxon>
        <taxon>Spermacoceae</taxon>
        <taxon>Hedyotis-Oldenlandia complex</taxon>
        <taxon>Oldenlandia</taxon>
    </lineage>
</organism>
<dbReference type="Pfam" id="PF14695">
    <property type="entry name" value="LINES_C"/>
    <property type="match status" value="1"/>
</dbReference>
<dbReference type="Proteomes" id="UP001161247">
    <property type="component" value="Chromosome 6"/>
</dbReference>
<evidence type="ECO:0000313" key="4">
    <source>
        <dbReference type="Proteomes" id="UP001161247"/>
    </source>
</evidence>
<dbReference type="Pfam" id="PF14694">
    <property type="entry name" value="LINES_N"/>
    <property type="match status" value="1"/>
</dbReference>
<reference evidence="3" key="1">
    <citation type="submission" date="2023-03" db="EMBL/GenBank/DDBJ databases">
        <authorList>
            <person name="Julca I."/>
        </authorList>
    </citation>
    <scope>NUCLEOTIDE SEQUENCE</scope>
</reference>
<gene>
    <name evidence="3" type="ORF">OLC1_LOCUS17828</name>
</gene>
<evidence type="ECO:0000259" key="2">
    <source>
        <dbReference type="Pfam" id="PF14695"/>
    </source>
</evidence>
<keyword evidence="4" id="KW-1185">Reference proteome</keyword>